<protein>
    <recommendedName>
        <fullName evidence="1">Protein kinase domain-containing protein</fullName>
    </recommendedName>
</protein>
<feature type="domain" description="Protein kinase" evidence="1">
    <location>
        <begin position="1"/>
        <end position="64"/>
    </location>
</feature>
<sequence length="64" mass="7390">MNFVHGGMKTENILVDDRNSARITYFGLTALCGRQNNLTVFSSTDSIRWKHQRSLPQPNQIVRR</sequence>
<evidence type="ECO:0000313" key="2">
    <source>
        <dbReference type="EMBL" id="OCH89844.1"/>
    </source>
</evidence>
<dbReference type="SUPFAM" id="SSF56112">
    <property type="entry name" value="Protein kinase-like (PK-like)"/>
    <property type="match status" value="1"/>
</dbReference>
<organism evidence="2 3">
    <name type="scientific">Obba rivulosa</name>
    <dbReference type="NCBI Taxonomy" id="1052685"/>
    <lineage>
        <taxon>Eukaryota</taxon>
        <taxon>Fungi</taxon>
        <taxon>Dikarya</taxon>
        <taxon>Basidiomycota</taxon>
        <taxon>Agaricomycotina</taxon>
        <taxon>Agaricomycetes</taxon>
        <taxon>Polyporales</taxon>
        <taxon>Gelatoporiaceae</taxon>
        <taxon>Obba</taxon>
    </lineage>
</organism>
<proteinExistence type="predicted"/>
<accession>A0A8E2DLG1</accession>
<dbReference type="PROSITE" id="PS50011">
    <property type="entry name" value="PROTEIN_KINASE_DOM"/>
    <property type="match status" value="1"/>
</dbReference>
<dbReference type="GO" id="GO:0004672">
    <property type="term" value="F:protein kinase activity"/>
    <property type="evidence" value="ECO:0007669"/>
    <property type="project" value="InterPro"/>
</dbReference>
<dbReference type="Gene3D" id="1.10.510.10">
    <property type="entry name" value="Transferase(Phosphotransferase) domain 1"/>
    <property type="match status" value="1"/>
</dbReference>
<evidence type="ECO:0000313" key="3">
    <source>
        <dbReference type="Proteomes" id="UP000250043"/>
    </source>
</evidence>
<reference evidence="2 3" key="1">
    <citation type="submission" date="2016-07" db="EMBL/GenBank/DDBJ databases">
        <title>Draft genome of the white-rot fungus Obba rivulosa 3A-2.</title>
        <authorList>
            <consortium name="DOE Joint Genome Institute"/>
            <person name="Miettinen O."/>
            <person name="Riley R."/>
            <person name="Acob R."/>
            <person name="Barry K."/>
            <person name="Cullen D."/>
            <person name="De Vries R."/>
            <person name="Hainaut M."/>
            <person name="Hatakka A."/>
            <person name="Henrissat B."/>
            <person name="Hilden K."/>
            <person name="Kuo R."/>
            <person name="Labutti K."/>
            <person name="Lipzen A."/>
            <person name="Makela M.R."/>
            <person name="Sandor L."/>
            <person name="Spatafora J.W."/>
            <person name="Grigoriev I.V."/>
            <person name="Hibbett D.S."/>
        </authorList>
    </citation>
    <scope>NUCLEOTIDE SEQUENCE [LARGE SCALE GENOMIC DNA]</scope>
    <source>
        <strain evidence="2 3">3A-2</strain>
    </source>
</reference>
<dbReference type="Proteomes" id="UP000250043">
    <property type="component" value="Unassembled WGS sequence"/>
</dbReference>
<dbReference type="AlphaFoldDB" id="A0A8E2DLG1"/>
<dbReference type="EMBL" id="KV722418">
    <property type="protein sequence ID" value="OCH89844.1"/>
    <property type="molecule type" value="Genomic_DNA"/>
</dbReference>
<dbReference type="InterPro" id="IPR000719">
    <property type="entry name" value="Prot_kinase_dom"/>
</dbReference>
<dbReference type="GO" id="GO:0005524">
    <property type="term" value="F:ATP binding"/>
    <property type="evidence" value="ECO:0007669"/>
    <property type="project" value="InterPro"/>
</dbReference>
<dbReference type="InterPro" id="IPR011009">
    <property type="entry name" value="Kinase-like_dom_sf"/>
</dbReference>
<dbReference type="OrthoDB" id="60033at2759"/>
<keyword evidence="3" id="KW-1185">Reference proteome</keyword>
<name>A0A8E2DLG1_9APHY</name>
<gene>
    <name evidence="2" type="ORF">OBBRIDRAFT_880064</name>
</gene>
<evidence type="ECO:0000259" key="1">
    <source>
        <dbReference type="PROSITE" id="PS50011"/>
    </source>
</evidence>